<dbReference type="InterPro" id="IPR032710">
    <property type="entry name" value="NTF2-like_dom_sf"/>
</dbReference>
<sequence length="167" mass="18912">MKIKQIIVAFLFAAVIVSCGEKPEETKADVNYIYEATYLDTFKMGNSELVLKVQQMHESIIKKDYESAGSFLADNIEFYLEDGSTITGKENCMKFMEEAYSAVEIEDYNVAVNLAVTGNNGDEWVLLWDNGSVKNSDGTSTAFNWMESFQFENGKIIMMNQFSKPRN</sequence>
<dbReference type="SUPFAM" id="SSF54427">
    <property type="entry name" value="NTF2-like"/>
    <property type="match status" value="1"/>
</dbReference>
<dbReference type="InterPro" id="IPR037401">
    <property type="entry name" value="SnoaL-like"/>
</dbReference>
<dbReference type="PROSITE" id="PS51257">
    <property type="entry name" value="PROKAR_LIPOPROTEIN"/>
    <property type="match status" value="1"/>
</dbReference>
<protein>
    <recommendedName>
        <fullName evidence="1">SnoaL-like domain-containing protein</fullName>
    </recommendedName>
</protein>
<feature type="domain" description="SnoaL-like" evidence="1">
    <location>
        <begin position="53"/>
        <end position="157"/>
    </location>
</feature>
<dbReference type="EMBL" id="FO117579">
    <property type="protein sequence ID" value="CCF99448.1"/>
    <property type="molecule type" value="Genomic_DNA"/>
</dbReference>
<organism evidence="2">
    <name type="scientific">uncultured Flavobacteriia bacterium</name>
    <dbReference type="NCBI Taxonomy" id="212695"/>
    <lineage>
        <taxon>Bacteria</taxon>
        <taxon>Pseudomonadati</taxon>
        <taxon>Bacteroidota</taxon>
        <taxon>Flavobacteriia</taxon>
        <taxon>environmental samples</taxon>
    </lineage>
</organism>
<dbReference type="Gene3D" id="3.10.450.50">
    <property type="match status" value="1"/>
</dbReference>
<proteinExistence type="predicted"/>
<accession>H6REI7</accession>
<gene>
    <name evidence="2" type="ORF">VIS_S3BDA80041</name>
</gene>
<evidence type="ECO:0000313" key="2">
    <source>
        <dbReference type="EMBL" id="CCF99448.1"/>
    </source>
</evidence>
<reference evidence="2" key="1">
    <citation type="journal article" date="2012" name="Environ. Microbiol.">
        <title>Genomic content of uncultured Bacteroidetes from contrasting oceanic provinces in the North Atlantic Ocean.</title>
        <authorList>
            <person name="Gomez-Pereira P.R."/>
            <person name="Schuler M."/>
            <person name="Fuchs B.M."/>
            <person name="Bennke C."/>
            <person name="Teeling H."/>
            <person name="Waldmann J."/>
            <person name="Richter M."/>
            <person name="Barbe V."/>
            <person name="Bataille E."/>
            <person name="Glockner F.O."/>
            <person name="Amann R."/>
        </authorList>
    </citation>
    <scope>NUCLEOTIDE SEQUENCE</scope>
</reference>
<reference evidence="2" key="2">
    <citation type="submission" date="2012-02" db="EMBL/GenBank/DDBJ databases">
        <authorList>
            <person name="Genoscope - CEA"/>
        </authorList>
    </citation>
    <scope>NUCLEOTIDE SEQUENCE</scope>
</reference>
<evidence type="ECO:0000259" key="1">
    <source>
        <dbReference type="Pfam" id="PF12680"/>
    </source>
</evidence>
<dbReference type="AlphaFoldDB" id="H6REI7"/>
<name>H6REI7_9BACT</name>
<dbReference type="Pfam" id="PF12680">
    <property type="entry name" value="SnoaL_2"/>
    <property type="match status" value="1"/>
</dbReference>